<dbReference type="InterPro" id="IPR004843">
    <property type="entry name" value="Calcineurin-like_PHP"/>
</dbReference>
<evidence type="ECO:0000313" key="2">
    <source>
        <dbReference type="EMBL" id="MDQ0268468.1"/>
    </source>
</evidence>
<proteinExistence type="predicted"/>
<accession>A0ABU0AB39</accession>
<evidence type="ECO:0000313" key="3">
    <source>
        <dbReference type="Proteomes" id="UP001238088"/>
    </source>
</evidence>
<keyword evidence="2" id="KW-0378">Hydrolase</keyword>
<sequence length="240" mass="27608">MNNFEKAFVISDIHGEVTRLTNLMQNWNVDEMLLIIVGDLIDRGENSLKVVQKMMDLKAEFGDQVIILKGNHEDMLLKYLSEPLINNNALRYFRNGGDTTAIEFSGDSNIMEASYEEIARKMGTRRAEVDFLQGLSLYYEFGDVLFIHAGIDPALEDWRKTNPYQMVWIRNIWNQENKTDKIIVFGHTPTQELYEDKRNEIWISPCRSYINIDGGSVYGGQLNGMVINNSGEILHTYKAI</sequence>
<keyword evidence="3" id="KW-1185">Reference proteome</keyword>
<comment type="caution">
    <text evidence="2">The sequence shown here is derived from an EMBL/GenBank/DDBJ whole genome shotgun (WGS) entry which is preliminary data.</text>
</comment>
<evidence type="ECO:0000259" key="1">
    <source>
        <dbReference type="Pfam" id="PF00149"/>
    </source>
</evidence>
<dbReference type="RefSeq" id="WP_307471246.1">
    <property type="nucleotide sequence ID" value="NZ_JAUSUB010000001.1"/>
</dbReference>
<dbReference type="InterPro" id="IPR050126">
    <property type="entry name" value="Ap4A_hydrolase"/>
</dbReference>
<protein>
    <submittedName>
        <fullName evidence="2">Serine/threonine protein phosphatase 1</fullName>
        <ecNumber evidence="2">3.1.3.16</ecNumber>
    </submittedName>
</protein>
<name>A0ABU0AB39_9BACI</name>
<dbReference type="CDD" id="cd00144">
    <property type="entry name" value="MPP_PPP_family"/>
    <property type="match status" value="1"/>
</dbReference>
<dbReference type="Gene3D" id="3.60.21.10">
    <property type="match status" value="1"/>
</dbReference>
<gene>
    <name evidence="2" type="ORF">J2S17_000337</name>
</gene>
<dbReference type="PANTHER" id="PTHR42850">
    <property type="entry name" value="METALLOPHOSPHOESTERASE"/>
    <property type="match status" value="1"/>
</dbReference>
<dbReference type="GO" id="GO:0004722">
    <property type="term" value="F:protein serine/threonine phosphatase activity"/>
    <property type="evidence" value="ECO:0007669"/>
    <property type="project" value="UniProtKB-EC"/>
</dbReference>
<dbReference type="EMBL" id="JAUSUB010000001">
    <property type="protein sequence ID" value="MDQ0268468.1"/>
    <property type="molecule type" value="Genomic_DNA"/>
</dbReference>
<dbReference type="Pfam" id="PF00149">
    <property type="entry name" value="Metallophos"/>
    <property type="match status" value="1"/>
</dbReference>
<dbReference type="SUPFAM" id="SSF56300">
    <property type="entry name" value="Metallo-dependent phosphatases"/>
    <property type="match status" value="1"/>
</dbReference>
<feature type="domain" description="Calcineurin-like phosphoesterase" evidence="1">
    <location>
        <begin position="8"/>
        <end position="191"/>
    </location>
</feature>
<reference evidence="2 3" key="1">
    <citation type="submission" date="2023-07" db="EMBL/GenBank/DDBJ databases">
        <title>Genomic Encyclopedia of Type Strains, Phase IV (KMG-IV): sequencing the most valuable type-strain genomes for metagenomic binning, comparative biology and taxonomic classification.</title>
        <authorList>
            <person name="Goeker M."/>
        </authorList>
    </citation>
    <scope>NUCLEOTIDE SEQUENCE [LARGE SCALE GENOMIC DNA]</scope>
    <source>
        <strain evidence="2 3">DSM 23494</strain>
    </source>
</reference>
<organism evidence="2 3">
    <name type="scientific">Cytobacillus purgationiresistens</name>
    <dbReference type="NCBI Taxonomy" id="863449"/>
    <lineage>
        <taxon>Bacteria</taxon>
        <taxon>Bacillati</taxon>
        <taxon>Bacillota</taxon>
        <taxon>Bacilli</taxon>
        <taxon>Bacillales</taxon>
        <taxon>Bacillaceae</taxon>
        <taxon>Cytobacillus</taxon>
    </lineage>
</organism>
<dbReference type="Proteomes" id="UP001238088">
    <property type="component" value="Unassembled WGS sequence"/>
</dbReference>
<dbReference type="InterPro" id="IPR029052">
    <property type="entry name" value="Metallo-depent_PP-like"/>
</dbReference>
<dbReference type="EC" id="3.1.3.16" evidence="2"/>
<dbReference type="PANTHER" id="PTHR42850:SF4">
    <property type="entry name" value="ZINC-DEPENDENT ENDOPOLYPHOSPHATASE"/>
    <property type="match status" value="1"/>
</dbReference>